<dbReference type="GO" id="GO:0022857">
    <property type="term" value="F:transmembrane transporter activity"/>
    <property type="evidence" value="ECO:0007669"/>
    <property type="project" value="InterPro"/>
</dbReference>
<name>A0A6M1LL07_9PROT</name>
<protein>
    <submittedName>
        <fullName evidence="10">Branched-chain amino acid ABC transporter permease</fullName>
    </submittedName>
</protein>
<keyword evidence="6 9" id="KW-1133">Transmembrane helix</keyword>
<keyword evidence="3" id="KW-1003">Cell membrane</keyword>
<dbReference type="GO" id="GO:0006865">
    <property type="term" value="P:amino acid transport"/>
    <property type="evidence" value="ECO:0007669"/>
    <property type="project" value="UniProtKB-KW"/>
</dbReference>
<feature type="transmembrane region" description="Helical" evidence="9">
    <location>
        <begin position="257"/>
        <end position="277"/>
    </location>
</feature>
<comment type="similarity">
    <text evidence="8">Belongs to the binding-protein-dependent transport system permease family. LivHM subfamily.</text>
</comment>
<feature type="transmembrane region" description="Helical" evidence="9">
    <location>
        <begin position="189"/>
        <end position="212"/>
    </location>
</feature>
<gene>
    <name evidence="10" type="ORF">G3576_12750</name>
</gene>
<dbReference type="Proteomes" id="UP000475385">
    <property type="component" value="Unassembled WGS sequence"/>
</dbReference>
<comment type="subcellular location">
    <subcellularLocation>
        <location evidence="1">Cell membrane</location>
        <topology evidence="1">Multi-pass membrane protein</topology>
    </subcellularLocation>
</comment>
<evidence type="ECO:0000313" key="10">
    <source>
        <dbReference type="EMBL" id="NGM20887.1"/>
    </source>
</evidence>
<evidence type="ECO:0000313" key="11">
    <source>
        <dbReference type="Proteomes" id="UP000475385"/>
    </source>
</evidence>
<organism evidence="10 11">
    <name type="scientific">Falsiroseomonas algicola</name>
    <dbReference type="NCBI Taxonomy" id="2716930"/>
    <lineage>
        <taxon>Bacteria</taxon>
        <taxon>Pseudomonadati</taxon>
        <taxon>Pseudomonadota</taxon>
        <taxon>Alphaproteobacteria</taxon>
        <taxon>Acetobacterales</taxon>
        <taxon>Roseomonadaceae</taxon>
        <taxon>Falsiroseomonas</taxon>
    </lineage>
</organism>
<dbReference type="InterPro" id="IPR001851">
    <property type="entry name" value="ABC_transp_permease"/>
</dbReference>
<dbReference type="CDD" id="cd06582">
    <property type="entry name" value="TM_PBP1_LivH_like"/>
    <property type="match status" value="1"/>
</dbReference>
<evidence type="ECO:0000256" key="4">
    <source>
        <dbReference type="ARBA" id="ARBA00022692"/>
    </source>
</evidence>
<dbReference type="GO" id="GO:0005886">
    <property type="term" value="C:plasma membrane"/>
    <property type="evidence" value="ECO:0007669"/>
    <property type="project" value="UniProtKB-SubCell"/>
</dbReference>
<feature type="transmembrane region" description="Helical" evidence="9">
    <location>
        <begin position="96"/>
        <end position="114"/>
    </location>
</feature>
<keyword evidence="4 9" id="KW-0812">Transmembrane</keyword>
<dbReference type="RefSeq" id="WP_164694781.1">
    <property type="nucleotide sequence ID" value="NZ_JAAIKB010000004.1"/>
</dbReference>
<feature type="transmembrane region" description="Helical" evidence="9">
    <location>
        <begin position="37"/>
        <end position="54"/>
    </location>
</feature>
<accession>A0A6M1LL07</accession>
<feature type="transmembrane region" description="Helical" evidence="9">
    <location>
        <begin position="61"/>
        <end position="84"/>
    </location>
</feature>
<evidence type="ECO:0000256" key="7">
    <source>
        <dbReference type="ARBA" id="ARBA00023136"/>
    </source>
</evidence>
<keyword evidence="11" id="KW-1185">Reference proteome</keyword>
<proteinExistence type="inferred from homology"/>
<comment type="caution">
    <text evidence="10">The sequence shown here is derived from an EMBL/GenBank/DDBJ whole genome shotgun (WGS) entry which is preliminary data.</text>
</comment>
<dbReference type="Pfam" id="PF02653">
    <property type="entry name" value="BPD_transp_2"/>
    <property type="match status" value="1"/>
</dbReference>
<evidence type="ECO:0000256" key="9">
    <source>
        <dbReference type="SAM" id="Phobius"/>
    </source>
</evidence>
<sequence>MTAFLSVLLDGFASGMLLFVLSVGLSVTLGLMNVVNLAHGAFGMVGGYVCVVLLNRMGVPFPLALAGATVAAGVLGLVLERTLYVRLYRRDHLEQVLFSIGLVFVLGAAVDWFMGARQQLIQLPDWLSGRVEFWGVGLGRYRIFLIAVCGALVAALHLGLVRTRFGAQLRAAVDDGVVARGMGLPVPRLFALTFTLGSALAGLGGALGVEVLGLDPTFPLKYMVYFLIVVAVGGTNTVIGPFVAALLLGIVDVLGKYYVPEVGAFIIYTAMVVLLLARPHGLLKRADA</sequence>
<feature type="transmembrane region" description="Helical" evidence="9">
    <location>
        <begin position="143"/>
        <end position="160"/>
    </location>
</feature>
<dbReference type="InterPro" id="IPR052157">
    <property type="entry name" value="BCAA_transport_permease"/>
</dbReference>
<feature type="transmembrane region" description="Helical" evidence="9">
    <location>
        <begin position="7"/>
        <end position="31"/>
    </location>
</feature>
<keyword evidence="7 9" id="KW-0472">Membrane</keyword>
<evidence type="ECO:0000256" key="2">
    <source>
        <dbReference type="ARBA" id="ARBA00022448"/>
    </source>
</evidence>
<dbReference type="EMBL" id="JAAIKB010000004">
    <property type="protein sequence ID" value="NGM20887.1"/>
    <property type="molecule type" value="Genomic_DNA"/>
</dbReference>
<keyword evidence="2" id="KW-0813">Transport</keyword>
<dbReference type="PANTHER" id="PTHR11795">
    <property type="entry name" value="BRANCHED-CHAIN AMINO ACID TRANSPORT SYSTEM PERMEASE PROTEIN LIVH"/>
    <property type="match status" value="1"/>
</dbReference>
<evidence type="ECO:0000256" key="8">
    <source>
        <dbReference type="ARBA" id="ARBA00037998"/>
    </source>
</evidence>
<evidence type="ECO:0000256" key="5">
    <source>
        <dbReference type="ARBA" id="ARBA00022970"/>
    </source>
</evidence>
<dbReference type="PANTHER" id="PTHR11795:SF442">
    <property type="entry name" value="ABC TRANSPORTER ATP-BINDING PROTEIN"/>
    <property type="match status" value="1"/>
</dbReference>
<feature type="transmembrane region" description="Helical" evidence="9">
    <location>
        <begin position="224"/>
        <end position="251"/>
    </location>
</feature>
<evidence type="ECO:0000256" key="6">
    <source>
        <dbReference type="ARBA" id="ARBA00022989"/>
    </source>
</evidence>
<evidence type="ECO:0000256" key="3">
    <source>
        <dbReference type="ARBA" id="ARBA00022475"/>
    </source>
</evidence>
<reference evidence="10 11" key="2">
    <citation type="submission" date="2020-03" db="EMBL/GenBank/DDBJ databases">
        <title>Roseomonas stagni sp. nov., isolated from pond water in Japan.</title>
        <authorList>
            <person name="Furuhata K."/>
            <person name="Miyamoto H."/>
            <person name="Goto K."/>
        </authorList>
    </citation>
    <scope>NUCLEOTIDE SEQUENCE [LARGE SCALE GENOMIC DNA]</scope>
    <source>
        <strain evidence="10 11">PeD5</strain>
    </source>
</reference>
<dbReference type="AlphaFoldDB" id="A0A6M1LL07"/>
<evidence type="ECO:0000256" key="1">
    <source>
        <dbReference type="ARBA" id="ARBA00004651"/>
    </source>
</evidence>
<reference evidence="10 11" key="1">
    <citation type="submission" date="2020-02" db="EMBL/GenBank/DDBJ databases">
        <authorList>
            <person name="Kim H.M."/>
            <person name="Jeon C.O."/>
        </authorList>
    </citation>
    <scope>NUCLEOTIDE SEQUENCE [LARGE SCALE GENOMIC DNA]</scope>
    <source>
        <strain evidence="10 11">PeD5</strain>
    </source>
</reference>
<keyword evidence="5" id="KW-0029">Amino-acid transport</keyword>